<organism evidence="2">
    <name type="scientific">Streptomyces sp. Y1</name>
    <dbReference type="NCBI Taxonomy" id="3238634"/>
    <lineage>
        <taxon>Bacteria</taxon>
        <taxon>Bacillati</taxon>
        <taxon>Actinomycetota</taxon>
        <taxon>Actinomycetes</taxon>
        <taxon>Kitasatosporales</taxon>
        <taxon>Streptomycetaceae</taxon>
        <taxon>Streptomyces</taxon>
    </lineage>
</organism>
<protein>
    <submittedName>
        <fullName evidence="2">DUF5753 domain-containing protein</fullName>
    </submittedName>
</protein>
<evidence type="ECO:0000259" key="1">
    <source>
        <dbReference type="Pfam" id="PF19054"/>
    </source>
</evidence>
<dbReference type="EMBL" id="CP163445">
    <property type="protein sequence ID" value="XDQ79848.1"/>
    <property type="molecule type" value="Genomic_DNA"/>
</dbReference>
<reference evidence="2" key="1">
    <citation type="submission" date="2024-07" db="EMBL/GenBank/DDBJ databases">
        <authorList>
            <person name="Yu S.T."/>
        </authorList>
    </citation>
    <scope>NUCLEOTIDE SEQUENCE</scope>
    <source>
        <strain evidence="2">Y1</strain>
    </source>
</reference>
<dbReference type="RefSeq" id="WP_045708923.1">
    <property type="nucleotide sequence ID" value="NZ_CP163445.1"/>
</dbReference>
<name>A0AB39TKQ0_9ACTN</name>
<feature type="domain" description="DUF5753" evidence="1">
    <location>
        <begin position="32"/>
        <end position="193"/>
    </location>
</feature>
<dbReference type="InterPro" id="IPR043917">
    <property type="entry name" value="DUF5753"/>
</dbReference>
<accession>A0AB39TKQ0</accession>
<dbReference type="AlphaFoldDB" id="A0AB39TKQ0"/>
<proteinExistence type="predicted"/>
<gene>
    <name evidence="2" type="ORF">AB2U05_15950</name>
</gene>
<evidence type="ECO:0000313" key="2">
    <source>
        <dbReference type="EMBL" id="XDQ79848.1"/>
    </source>
</evidence>
<dbReference type="Pfam" id="PF19054">
    <property type="entry name" value="DUF5753"/>
    <property type="match status" value="1"/>
</dbReference>
<sequence>MNHGPDSTRATSAEWQDGKAVRRKGLDRKQVELAALERDSTEFRYFLPTMITGLLATPAYVRASVASFAGDHSKIIAKKLERQAVLRDTAKHFTFVLTEQACRWPLLPAGDMAAQLDHLASVSRMPNVRLGVIPMEGHLPRAPLNVFTVYDETLATVEVTTGALVFRDPDDIQEYLNDFRTFEGYSLWGEDARIKLTEWTG</sequence>